<name>A0A0U3J9D1_RHILV</name>
<proteinExistence type="predicted"/>
<dbReference type="AlphaFoldDB" id="A0A0U3J9D1"/>
<protein>
    <submittedName>
        <fullName evidence="1">Uncharacterized protein</fullName>
    </submittedName>
</protein>
<sequence length="37" mass="4133">MFLHVFEAMRLSRNADAAAVPLARNSSQDSRQEGRLS</sequence>
<dbReference type="EMBL" id="KT944070">
    <property type="protein sequence ID" value="ALU64526.1"/>
    <property type="molecule type" value="Genomic_DNA"/>
</dbReference>
<accession>A0A0U3J9D1</accession>
<evidence type="ECO:0000313" key="1">
    <source>
        <dbReference type="EMBL" id="ALU64526.1"/>
    </source>
</evidence>
<organism evidence="1">
    <name type="scientific">Rhizobium leguminosarum bv. viciae</name>
    <dbReference type="NCBI Taxonomy" id="387"/>
    <lineage>
        <taxon>Bacteria</taxon>
        <taxon>Pseudomonadati</taxon>
        <taxon>Pseudomonadota</taxon>
        <taxon>Alphaproteobacteria</taxon>
        <taxon>Hyphomicrobiales</taxon>
        <taxon>Rhizobiaceae</taxon>
        <taxon>Rhizobium/Agrobacterium group</taxon>
        <taxon>Rhizobium</taxon>
    </lineage>
</organism>
<reference evidence="1" key="1">
    <citation type="submission" date="2015-10" db="EMBL/GenBank/DDBJ databases">
        <title>Comparative analysis of sym-gene organization in Rhizobium leguminosarum bv. viciae strains, isolated from different host plants and demonstrating clear differences in symbiotic specificity.</title>
        <authorList>
            <person name="Chirak E.R."/>
            <person name="Kimeklis A.K."/>
            <person name="Andronov E.E."/>
        </authorList>
    </citation>
    <scope>NUCLEOTIDE SEQUENCE</scope>
    <source>
        <strain evidence="1">Vaf12</strain>
    </source>
</reference>